<keyword evidence="6" id="KW-1185">Reference proteome</keyword>
<sequence>MARQWIIGALLSICFLLGDACNSSEQCVLEDHCAVEANAFAFRSLSCRLPYVCCQEIKEPESDQSLTEPNMANEGSPDSQLPRSEHKVKSFEAESDGDDCGLSNPNGLDADLEVKAEQARCGEFPWAIAVFSNGKYLGGGSLIAPGAVLTAAHLLRGKSEANIVVRAGEWDQSIAVERFPHEERSVKDLVRHEEFNYSSGANNLALLLLETPFEIQEHIRTICLPKEVKSLVGKRCMVAGWGRQSYPEKYNSDILKKIELPMVSRATCQRQLRNTVMGRTFSLAPSLICAGGELDKDACLGDGGSALFCALEKDQDRYEQVGIVNWSIECGKKDVPATYTNVAMFKDWIDRQLERHSESDVQYEPFSDYQRLMVRVPTIRPQRHLEEIIIKL</sequence>
<dbReference type="InterPro" id="IPR001254">
    <property type="entry name" value="Trypsin_dom"/>
</dbReference>
<name>A0A6P4IJU1_DROKI</name>
<dbReference type="InterPro" id="IPR043504">
    <property type="entry name" value="Peptidase_S1_PA_chymotrypsin"/>
</dbReference>
<evidence type="ECO:0000256" key="2">
    <source>
        <dbReference type="ARBA" id="ARBA00024195"/>
    </source>
</evidence>
<dbReference type="Gene3D" id="2.40.10.10">
    <property type="entry name" value="Trypsin-like serine proteases"/>
    <property type="match status" value="1"/>
</dbReference>
<reference evidence="7" key="2">
    <citation type="submission" date="2025-08" db="UniProtKB">
        <authorList>
            <consortium name="RefSeq"/>
        </authorList>
    </citation>
    <scope>IDENTIFICATION</scope>
    <source>
        <strain evidence="7">14028-0561.14</strain>
        <tissue evidence="7">Whole fly</tissue>
    </source>
</reference>
<dbReference type="OrthoDB" id="6261922at2759"/>
<evidence type="ECO:0000313" key="7">
    <source>
        <dbReference type="RefSeq" id="XP_017023829.2"/>
    </source>
</evidence>
<dbReference type="PRINTS" id="PR00722">
    <property type="entry name" value="CHYMOTRYPSIN"/>
</dbReference>
<dbReference type="GO" id="GO:0006508">
    <property type="term" value="P:proteolysis"/>
    <property type="evidence" value="ECO:0007669"/>
    <property type="project" value="InterPro"/>
</dbReference>
<dbReference type="GO" id="GO:0004252">
    <property type="term" value="F:serine-type endopeptidase activity"/>
    <property type="evidence" value="ECO:0007669"/>
    <property type="project" value="InterPro"/>
</dbReference>
<feature type="domain" description="Peptidase S1" evidence="5">
    <location>
        <begin position="113"/>
        <end position="354"/>
    </location>
</feature>
<evidence type="ECO:0000256" key="1">
    <source>
        <dbReference type="ARBA" id="ARBA00023157"/>
    </source>
</evidence>
<accession>A0A6P4IJU1</accession>
<dbReference type="CDD" id="cd00190">
    <property type="entry name" value="Tryp_SPc"/>
    <property type="match status" value="1"/>
</dbReference>
<dbReference type="InterPro" id="IPR009003">
    <property type="entry name" value="Peptidase_S1_PA"/>
</dbReference>
<dbReference type="InterPro" id="IPR051487">
    <property type="entry name" value="Ser/Thr_Proteases_Immune/Dev"/>
</dbReference>
<evidence type="ECO:0000259" key="5">
    <source>
        <dbReference type="PROSITE" id="PS50240"/>
    </source>
</evidence>
<feature type="chain" id="PRO_5045821946" evidence="4">
    <location>
        <begin position="21"/>
        <end position="392"/>
    </location>
</feature>
<keyword evidence="1" id="KW-1015">Disulfide bond</keyword>
<keyword evidence="4" id="KW-0732">Signal</keyword>
<reference evidence="6" key="1">
    <citation type="submission" date="2025-05" db="UniProtKB">
        <authorList>
            <consortium name="RefSeq"/>
        </authorList>
    </citation>
    <scope>NUCLEOTIDE SEQUENCE [LARGE SCALE GENOMIC DNA]</scope>
    <source>
        <strain evidence="6">14028-0561.14</strain>
    </source>
</reference>
<evidence type="ECO:0000256" key="3">
    <source>
        <dbReference type="SAM" id="MobiDB-lite"/>
    </source>
</evidence>
<protein>
    <submittedName>
        <fullName evidence="7">Phenoloxidase-activating factor 2-like</fullName>
    </submittedName>
</protein>
<dbReference type="RefSeq" id="XP_017023829.2">
    <property type="nucleotide sequence ID" value="XM_017168340.3"/>
</dbReference>
<dbReference type="SMART" id="SM00020">
    <property type="entry name" value="Tryp_SPc"/>
    <property type="match status" value="1"/>
</dbReference>
<evidence type="ECO:0000313" key="6">
    <source>
        <dbReference type="Proteomes" id="UP001652661"/>
    </source>
</evidence>
<dbReference type="GO" id="GO:0005576">
    <property type="term" value="C:extracellular region"/>
    <property type="evidence" value="ECO:0007669"/>
    <property type="project" value="UniProtKB-SubCell"/>
</dbReference>
<dbReference type="GeneID" id="108075782"/>
<dbReference type="Pfam" id="PF00089">
    <property type="entry name" value="Trypsin"/>
    <property type="match status" value="1"/>
</dbReference>
<dbReference type="InterPro" id="IPR001314">
    <property type="entry name" value="Peptidase_S1A"/>
</dbReference>
<evidence type="ECO:0000256" key="4">
    <source>
        <dbReference type="SAM" id="SignalP"/>
    </source>
</evidence>
<feature type="signal peptide" evidence="4">
    <location>
        <begin position="1"/>
        <end position="20"/>
    </location>
</feature>
<dbReference type="PANTHER" id="PTHR24256">
    <property type="entry name" value="TRYPTASE-RELATED"/>
    <property type="match status" value="1"/>
</dbReference>
<dbReference type="PROSITE" id="PS50240">
    <property type="entry name" value="TRYPSIN_DOM"/>
    <property type="match status" value="1"/>
</dbReference>
<dbReference type="AlphaFoldDB" id="A0A6P4IJU1"/>
<proteinExistence type="inferred from homology"/>
<feature type="region of interest" description="Disordered" evidence="3">
    <location>
        <begin position="64"/>
        <end position="88"/>
    </location>
</feature>
<gene>
    <name evidence="7" type="primary">LOC108075782</name>
</gene>
<dbReference type="Proteomes" id="UP001652661">
    <property type="component" value="Chromosome 2L"/>
</dbReference>
<dbReference type="SUPFAM" id="SSF50494">
    <property type="entry name" value="Trypsin-like serine proteases"/>
    <property type="match status" value="1"/>
</dbReference>
<comment type="similarity">
    <text evidence="2">Belongs to the peptidase S1 family. CLIP subfamily.</text>
</comment>
<organism evidence="6 7">
    <name type="scientific">Drosophila kikkawai</name>
    <name type="common">Fruit fly</name>
    <dbReference type="NCBI Taxonomy" id="30033"/>
    <lineage>
        <taxon>Eukaryota</taxon>
        <taxon>Metazoa</taxon>
        <taxon>Ecdysozoa</taxon>
        <taxon>Arthropoda</taxon>
        <taxon>Hexapoda</taxon>
        <taxon>Insecta</taxon>
        <taxon>Pterygota</taxon>
        <taxon>Neoptera</taxon>
        <taxon>Endopterygota</taxon>
        <taxon>Diptera</taxon>
        <taxon>Brachycera</taxon>
        <taxon>Muscomorpha</taxon>
        <taxon>Ephydroidea</taxon>
        <taxon>Drosophilidae</taxon>
        <taxon>Drosophila</taxon>
        <taxon>Sophophora</taxon>
    </lineage>
</organism>